<evidence type="ECO:0000313" key="3">
    <source>
        <dbReference type="Proteomes" id="UP000193623"/>
    </source>
</evidence>
<accession>A0A1Y5T202</accession>
<protein>
    <submittedName>
        <fullName evidence="2">Uncharacterized protein</fullName>
    </submittedName>
</protein>
<organism evidence="2 3">
    <name type="scientific">Pseudooctadecabacter jejudonensis</name>
    <dbReference type="NCBI Taxonomy" id="1391910"/>
    <lineage>
        <taxon>Bacteria</taxon>
        <taxon>Pseudomonadati</taxon>
        <taxon>Pseudomonadota</taxon>
        <taxon>Alphaproteobacteria</taxon>
        <taxon>Rhodobacterales</taxon>
        <taxon>Paracoccaceae</taxon>
        <taxon>Pseudooctadecabacter</taxon>
    </lineage>
</organism>
<dbReference type="AlphaFoldDB" id="A0A1Y5T202"/>
<dbReference type="Proteomes" id="UP000193623">
    <property type="component" value="Unassembled WGS sequence"/>
</dbReference>
<gene>
    <name evidence="2" type="ORF">PSJ8397_02621</name>
</gene>
<evidence type="ECO:0000313" key="2">
    <source>
        <dbReference type="EMBL" id="SLN50283.1"/>
    </source>
</evidence>
<feature type="transmembrane region" description="Helical" evidence="1">
    <location>
        <begin position="46"/>
        <end position="67"/>
    </location>
</feature>
<name>A0A1Y5T202_9RHOB</name>
<keyword evidence="1" id="KW-0472">Membrane</keyword>
<sequence length="158" mass="16748">MAATHGPLRKSRLSFLLFAVPAVAIVGISVAISLPDADSVRAAFDAPMVAMSFLLALAALIWGGVFVSRPIVTLTPDGVDWPNGRTLKWTQVTAVEAGQEITNAPSQSGATRQTVHEVTRLFHGDGEESKITTTWAAIGPQAANDRIAEAFAQSRKPQ</sequence>
<feature type="transmembrane region" description="Helical" evidence="1">
    <location>
        <begin position="12"/>
        <end position="34"/>
    </location>
</feature>
<proteinExistence type="predicted"/>
<dbReference type="EMBL" id="FWFT01000004">
    <property type="protein sequence ID" value="SLN50283.1"/>
    <property type="molecule type" value="Genomic_DNA"/>
</dbReference>
<keyword evidence="3" id="KW-1185">Reference proteome</keyword>
<keyword evidence="1" id="KW-1133">Transmembrane helix</keyword>
<reference evidence="2 3" key="1">
    <citation type="submission" date="2017-03" db="EMBL/GenBank/DDBJ databases">
        <authorList>
            <person name="Afonso C.L."/>
            <person name="Miller P.J."/>
            <person name="Scott M.A."/>
            <person name="Spackman E."/>
            <person name="Goraichik I."/>
            <person name="Dimitrov K.M."/>
            <person name="Suarez D.L."/>
            <person name="Swayne D.E."/>
        </authorList>
    </citation>
    <scope>NUCLEOTIDE SEQUENCE [LARGE SCALE GENOMIC DNA]</scope>
    <source>
        <strain evidence="2 3">CECT 8397</strain>
    </source>
</reference>
<evidence type="ECO:0000256" key="1">
    <source>
        <dbReference type="SAM" id="Phobius"/>
    </source>
</evidence>
<keyword evidence="1" id="KW-0812">Transmembrane</keyword>